<dbReference type="InterPro" id="IPR052184">
    <property type="entry name" value="SDR_enzymes"/>
</dbReference>
<evidence type="ECO:0000256" key="1">
    <source>
        <dbReference type="RuleBase" id="RU000363"/>
    </source>
</evidence>
<dbReference type="Gene3D" id="3.40.50.720">
    <property type="entry name" value="NAD(P)-binding Rossmann-like Domain"/>
    <property type="match status" value="1"/>
</dbReference>
<dbReference type="InterPro" id="IPR002347">
    <property type="entry name" value="SDR_fam"/>
</dbReference>
<keyword evidence="3" id="KW-1185">Reference proteome</keyword>
<dbReference type="eggNOG" id="COG1028">
    <property type="taxonomic scope" value="Bacteria"/>
</dbReference>
<dbReference type="PRINTS" id="PR00080">
    <property type="entry name" value="SDRFAMILY"/>
</dbReference>
<dbReference type="PANTHER" id="PTHR45458">
    <property type="entry name" value="SHORT-CHAIN DEHYDROGENASE/REDUCTASE SDR"/>
    <property type="match status" value="1"/>
</dbReference>
<dbReference type="PANTHER" id="PTHR45458:SF1">
    <property type="entry name" value="SHORT CHAIN DEHYDROGENASE"/>
    <property type="match status" value="1"/>
</dbReference>
<comment type="similarity">
    <text evidence="1">Belongs to the short-chain dehydrogenases/reductases (SDR) family.</text>
</comment>
<dbReference type="OrthoDB" id="5786478at2"/>
<dbReference type="Proteomes" id="UP000009080">
    <property type="component" value="Chromosome"/>
</dbReference>
<dbReference type="HOGENOM" id="CLU_010194_9_1_6"/>
<dbReference type="InterPro" id="IPR036291">
    <property type="entry name" value="NAD(P)-bd_dom_sf"/>
</dbReference>
<name>C5BKW7_TERTT</name>
<reference evidence="2 3" key="1">
    <citation type="journal article" date="2009" name="PLoS ONE">
        <title>The complete genome of Teredinibacter turnerae T7901: an intracellular endosymbiont of marine wood-boring bivalves (shipworms).</title>
        <authorList>
            <person name="Yang J.C."/>
            <person name="Madupu R."/>
            <person name="Durkin A.S."/>
            <person name="Ekborg N.A."/>
            <person name="Pedamallu C.S."/>
            <person name="Hostetler J.B."/>
            <person name="Radune D."/>
            <person name="Toms B.S."/>
            <person name="Henrissat B."/>
            <person name="Coutinho P.M."/>
            <person name="Schwarz S."/>
            <person name="Field L."/>
            <person name="Trindade-Silva A.E."/>
            <person name="Soares C.A.G."/>
            <person name="Elshahawi S."/>
            <person name="Hanora A."/>
            <person name="Schmidt E.W."/>
            <person name="Haygood M.G."/>
            <person name="Posfai J."/>
            <person name="Benner J."/>
            <person name="Madinger C."/>
            <person name="Nove J."/>
            <person name="Anton B."/>
            <person name="Chaudhary K."/>
            <person name="Foster J."/>
            <person name="Holman A."/>
            <person name="Kumar S."/>
            <person name="Lessard P.A."/>
            <person name="Luyten Y.A."/>
            <person name="Slatko B."/>
            <person name="Wood N."/>
            <person name="Wu B."/>
            <person name="Teplitski M."/>
            <person name="Mougous J.D."/>
            <person name="Ward N."/>
            <person name="Eisen J.A."/>
            <person name="Badger J.H."/>
            <person name="Distel D.L."/>
        </authorList>
    </citation>
    <scope>NUCLEOTIDE SEQUENCE [LARGE SCALE GENOMIC DNA]</scope>
    <source>
        <strain evidence="3">ATCC 39867 / T7901</strain>
    </source>
</reference>
<gene>
    <name evidence="2" type="ordered locus">TERTU_0110</name>
</gene>
<organism evidence="2 3">
    <name type="scientific">Teredinibacter turnerae (strain ATCC 39867 / T7901)</name>
    <dbReference type="NCBI Taxonomy" id="377629"/>
    <lineage>
        <taxon>Bacteria</taxon>
        <taxon>Pseudomonadati</taxon>
        <taxon>Pseudomonadota</taxon>
        <taxon>Gammaproteobacteria</taxon>
        <taxon>Cellvibrionales</taxon>
        <taxon>Cellvibrionaceae</taxon>
        <taxon>Teredinibacter</taxon>
    </lineage>
</organism>
<dbReference type="Pfam" id="PF00106">
    <property type="entry name" value="adh_short"/>
    <property type="match status" value="1"/>
</dbReference>
<evidence type="ECO:0000313" key="2">
    <source>
        <dbReference type="EMBL" id="ACR14744.1"/>
    </source>
</evidence>
<dbReference type="RefSeq" id="WP_015820858.1">
    <property type="nucleotide sequence ID" value="NC_012997.1"/>
</dbReference>
<evidence type="ECO:0000313" key="3">
    <source>
        <dbReference type="Proteomes" id="UP000009080"/>
    </source>
</evidence>
<dbReference type="PRINTS" id="PR00081">
    <property type="entry name" value="GDHRDH"/>
</dbReference>
<dbReference type="KEGG" id="ttu:TERTU_0110"/>
<protein>
    <submittedName>
        <fullName evidence="2">Short chain dehydrogenase family protein</fullName>
    </submittedName>
</protein>
<dbReference type="SUPFAM" id="SSF51735">
    <property type="entry name" value="NAD(P)-binding Rossmann-fold domains"/>
    <property type="match status" value="1"/>
</dbReference>
<dbReference type="CDD" id="cd05325">
    <property type="entry name" value="carb_red_sniffer_like_SDR_c"/>
    <property type="match status" value="1"/>
</dbReference>
<dbReference type="EMBL" id="CP001614">
    <property type="protein sequence ID" value="ACR14744.1"/>
    <property type="molecule type" value="Genomic_DNA"/>
</dbReference>
<sequence>MDYSTKQVVITGANRGIGLALVKQYVSRGASVIALCREASAELEATGTRIEQGVDLTSDDLSQQLSERLAGSTIDILVNNAGMLASESLGSIDYDNVRAQLEINALGPLRVTEALLPLMASNSRIGLVTSRMGSIADNGSGGYYGYRMSKAALNAAGMSLARDLKPRGIAVAILHPGFVQTRMVNFAGDVSADDAAAGLVARLEALTLSATGTFWHANGDELPW</sequence>
<accession>C5BKW7</accession>
<dbReference type="AlphaFoldDB" id="C5BKW7"/>
<proteinExistence type="inferred from homology"/>
<dbReference type="GO" id="GO:0016616">
    <property type="term" value="F:oxidoreductase activity, acting on the CH-OH group of donors, NAD or NADP as acceptor"/>
    <property type="evidence" value="ECO:0007669"/>
    <property type="project" value="TreeGrafter"/>
</dbReference>
<dbReference type="STRING" id="377629.TERTU_0110"/>